<accession>A0ABW5D557</accession>
<dbReference type="Gene3D" id="3.20.20.80">
    <property type="entry name" value="Glycosidases"/>
    <property type="match status" value="1"/>
</dbReference>
<evidence type="ECO:0000256" key="1">
    <source>
        <dbReference type="SAM" id="SignalP"/>
    </source>
</evidence>
<dbReference type="Pfam" id="PF13204">
    <property type="entry name" value="Apiosidase"/>
    <property type="match status" value="1"/>
</dbReference>
<dbReference type="PANTHER" id="PTHR37836">
    <property type="entry name" value="LMO1036 PROTEIN"/>
    <property type="match status" value="1"/>
</dbReference>
<evidence type="ECO:0000259" key="2">
    <source>
        <dbReference type="Pfam" id="PF13204"/>
    </source>
</evidence>
<dbReference type="InterPro" id="IPR025277">
    <property type="entry name" value="Apiosidase-like_cat_dom"/>
</dbReference>
<sequence>MSYKKHLERKIIAGFLLISALFQSAQAEIKLWTEPEKQTSMEISQWQVNDLVYHLDENIDSPFAKKVFAIVTAENDQKESQKIPLFYNSGNEWLFRYSSSTVGKKSFVLESEIPGLDGVKGEFIVTRNTSPKRRGGIVLNKAHPQHFFYEDGSHYFNLAFECDWLFALDYGTPDLPKTRHLLDQIEKNGFNQIVMNVYSYDVSWPKDPLLKKHPEHEYGGREDIFPFLGSNSNPDYSSLNIAFFKHFDKVISEMDDRALACHLMIYVWNKLVAWPEMESEADNMYYDYVVKRYQAFPNMIWDVSKEALHRTRATKEYISERIERTRELDSYGRLISVHDYGFCRNHPEEVDFISMQNWKHTLYQHMLEARKDFPGKPIFNIEHGGYEESPYVVFPGAYADAEACLRRNYLCLFAGGYTTYYWQGASWNVLIHNPFEQPAEFIKPHFDYFSHMRKLFDTVHFENCVPLSNQNSSGYNLTNRKDGIILMYTPKENHYIGVDGQLRSEFDYSNATQQWFNTLTGEYSKETKYIEKDLGFWDWRPWRGEADAILIIRNLKPLPRK</sequence>
<dbReference type="Proteomes" id="UP001597375">
    <property type="component" value="Unassembled WGS sequence"/>
</dbReference>
<dbReference type="SUPFAM" id="SSF51445">
    <property type="entry name" value="(Trans)glycosidases"/>
    <property type="match status" value="1"/>
</dbReference>
<keyword evidence="4" id="KW-1185">Reference proteome</keyword>
<dbReference type="InterPro" id="IPR017853">
    <property type="entry name" value="GH"/>
</dbReference>
<gene>
    <name evidence="3" type="ORF">ACFSSA_04805</name>
</gene>
<dbReference type="EMBL" id="JBHUIT010000003">
    <property type="protein sequence ID" value="MFD2255987.1"/>
    <property type="molecule type" value="Genomic_DNA"/>
</dbReference>
<proteinExistence type="predicted"/>
<evidence type="ECO:0000313" key="4">
    <source>
        <dbReference type="Proteomes" id="UP001597375"/>
    </source>
</evidence>
<keyword evidence="1" id="KW-0732">Signal</keyword>
<feature type="signal peptide" evidence="1">
    <location>
        <begin position="1"/>
        <end position="27"/>
    </location>
</feature>
<dbReference type="PANTHER" id="PTHR37836:SF2">
    <property type="entry name" value="DUF4038 DOMAIN-CONTAINING PROTEIN"/>
    <property type="match status" value="1"/>
</dbReference>
<dbReference type="Gene3D" id="2.60.40.10">
    <property type="entry name" value="Immunoglobulins"/>
    <property type="match status" value="1"/>
</dbReference>
<reference evidence="4" key="1">
    <citation type="journal article" date="2019" name="Int. J. Syst. Evol. Microbiol.">
        <title>The Global Catalogue of Microorganisms (GCM) 10K type strain sequencing project: providing services to taxonomists for standard genome sequencing and annotation.</title>
        <authorList>
            <consortium name="The Broad Institute Genomics Platform"/>
            <consortium name="The Broad Institute Genome Sequencing Center for Infectious Disease"/>
            <person name="Wu L."/>
            <person name="Ma J."/>
        </authorList>
    </citation>
    <scope>NUCLEOTIDE SEQUENCE [LARGE SCALE GENOMIC DNA]</scope>
    <source>
        <strain evidence="4">CGMCC 4.7106</strain>
    </source>
</reference>
<dbReference type="InterPro" id="IPR013783">
    <property type="entry name" value="Ig-like_fold"/>
</dbReference>
<organism evidence="3 4">
    <name type="scientific">Luteolibacter algae</name>
    <dbReference type="NCBI Taxonomy" id="454151"/>
    <lineage>
        <taxon>Bacteria</taxon>
        <taxon>Pseudomonadati</taxon>
        <taxon>Verrucomicrobiota</taxon>
        <taxon>Verrucomicrobiia</taxon>
        <taxon>Verrucomicrobiales</taxon>
        <taxon>Verrucomicrobiaceae</taxon>
        <taxon>Luteolibacter</taxon>
    </lineage>
</organism>
<dbReference type="RefSeq" id="WP_386818832.1">
    <property type="nucleotide sequence ID" value="NZ_JBHUIT010000003.1"/>
</dbReference>
<protein>
    <submittedName>
        <fullName evidence="3">DUF4038 domain-containing protein</fullName>
    </submittedName>
</protein>
<feature type="chain" id="PRO_5045143844" evidence="1">
    <location>
        <begin position="28"/>
        <end position="561"/>
    </location>
</feature>
<feature type="domain" description="Apiosidase-like catalytic" evidence="2">
    <location>
        <begin position="146"/>
        <end position="428"/>
    </location>
</feature>
<evidence type="ECO:0000313" key="3">
    <source>
        <dbReference type="EMBL" id="MFD2255987.1"/>
    </source>
</evidence>
<comment type="caution">
    <text evidence="3">The sequence shown here is derived from an EMBL/GenBank/DDBJ whole genome shotgun (WGS) entry which is preliminary data.</text>
</comment>
<name>A0ABW5D557_9BACT</name>